<feature type="region of interest" description="Disordered" evidence="1">
    <location>
        <begin position="89"/>
        <end position="139"/>
    </location>
</feature>
<protein>
    <recommendedName>
        <fullName evidence="7">DUF3040 domain-containing protein</fullName>
    </recommendedName>
</protein>
<evidence type="ECO:0000313" key="6">
    <source>
        <dbReference type="Proteomes" id="UP000324288"/>
    </source>
</evidence>
<evidence type="ECO:0000313" key="5">
    <source>
        <dbReference type="Proteomes" id="UP000068137"/>
    </source>
</evidence>
<feature type="transmembrane region" description="Helical" evidence="2">
    <location>
        <begin position="65"/>
        <end position="84"/>
    </location>
</feature>
<feature type="transmembrane region" description="Helical" evidence="2">
    <location>
        <begin position="39"/>
        <end position="59"/>
    </location>
</feature>
<dbReference type="KEGG" id="cbq:AL705_07730"/>
<evidence type="ECO:0008006" key="7">
    <source>
        <dbReference type="Google" id="ProtNLM"/>
    </source>
</evidence>
<name>A0A0M4MYF9_9ACTN</name>
<dbReference type="EMBL" id="CP012390">
    <property type="protein sequence ID" value="ALE19431.1"/>
    <property type="molecule type" value="Genomic_DNA"/>
</dbReference>
<organism evidence="3 5">
    <name type="scientific">Lawsonella clevelandensis</name>
    <dbReference type="NCBI Taxonomy" id="1528099"/>
    <lineage>
        <taxon>Bacteria</taxon>
        <taxon>Bacillati</taxon>
        <taxon>Actinomycetota</taxon>
        <taxon>Actinomycetes</taxon>
        <taxon>Mycobacteriales</taxon>
        <taxon>Lawsonellaceae</taxon>
        <taxon>Lawsonella</taxon>
    </lineage>
</organism>
<dbReference type="InterPro" id="IPR021401">
    <property type="entry name" value="DUF3040"/>
</dbReference>
<dbReference type="Proteomes" id="UP000324288">
    <property type="component" value="Chromosome"/>
</dbReference>
<keyword evidence="2" id="KW-0812">Transmembrane</keyword>
<dbReference type="OrthoDB" id="5244024at2"/>
<sequence length="139" mass="15101">MALSDREQQMLDEIESALTEDVAFTKSVRKVNEAPQDRSVIQGWAIIAVGVVLLFAGFFVKIAGFPLLSLVGFGLMFWGGILLIRHSDQSRGVGRNKASKRAMSTAAKSASRAPGRSKRGGSGNGLADSFQQRFDDRNR</sequence>
<dbReference type="Pfam" id="PF11239">
    <property type="entry name" value="DUF3040"/>
    <property type="match status" value="1"/>
</dbReference>
<dbReference type="RefSeq" id="WP_053962513.1">
    <property type="nucleotide sequence ID" value="NZ_CAMJVL010000003.1"/>
</dbReference>
<proteinExistence type="predicted"/>
<reference evidence="3 5" key="1">
    <citation type="journal article" date="2015" name="Genome Announc.">
        <title>Complete Genome Sequences for Two Strains of a Novel Fastidious, Partially Acid-Fast, Gram-Positive Corynebacterineae Bacterium, Derived from Human Clinical Samples.</title>
        <authorList>
            <person name="Nicholson A.C."/>
            <person name="Bell M."/>
            <person name="Humrighouse B.W."/>
            <person name="McQuiston J.R."/>
        </authorList>
    </citation>
    <scope>NUCLEOTIDE SEQUENCE [LARGE SCALE GENOMIC DNA]</scope>
    <source>
        <strain evidence="3 5">X1698</strain>
    </source>
</reference>
<dbReference type="STRING" id="1528099.AL705_07730"/>
<keyword evidence="2" id="KW-0472">Membrane</keyword>
<gene>
    <name evidence="3" type="ORF">AL705_07730</name>
    <name evidence="4" type="ORF">LC603019_01554</name>
</gene>
<evidence type="ECO:0000313" key="4">
    <source>
        <dbReference type="EMBL" id="VHO01624.1"/>
    </source>
</evidence>
<evidence type="ECO:0000313" key="3">
    <source>
        <dbReference type="EMBL" id="ALE19431.1"/>
    </source>
</evidence>
<dbReference type="GeneID" id="84895430"/>
<dbReference type="EMBL" id="LR584267">
    <property type="protein sequence ID" value="VHO01624.1"/>
    <property type="molecule type" value="Genomic_DNA"/>
</dbReference>
<reference evidence="4 6" key="3">
    <citation type="submission" date="2019-04" db="EMBL/GenBank/DDBJ databases">
        <authorList>
            <person name="Seth-Smith MB H."/>
            <person name="Seth-Smith H."/>
        </authorList>
    </citation>
    <scope>NUCLEOTIDE SEQUENCE [LARGE SCALE GENOMIC DNA]</scope>
    <source>
        <strain evidence="4">USB-603019</strain>
    </source>
</reference>
<dbReference type="AlphaFoldDB" id="A0A0M4MYF9"/>
<keyword evidence="6" id="KW-1185">Reference proteome</keyword>
<reference evidence="3" key="2">
    <citation type="journal article" date="2016" name="Int. J. Syst. Evol. Microbiol.">
        <title>Lawsonella clevelandensis gen. nov., sp. nov., a new member of the suborder Corynebacterineae isolated from human abscesses.</title>
        <authorList>
            <person name="Bell M.E."/>
            <person name="Bernard K.A."/>
            <person name="Harrington S.M."/>
            <person name="Patel N.B."/>
            <person name="Tucker T.A."/>
            <person name="Metcalfe M.G."/>
            <person name="McQuiston J.R."/>
        </authorList>
    </citation>
    <scope>NUCLEOTIDE SEQUENCE</scope>
    <source>
        <strain evidence="3">X1698</strain>
    </source>
</reference>
<evidence type="ECO:0000256" key="1">
    <source>
        <dbReference type="SAM" id="MobiDB-lite"/>
    </source>
</evidence>
<keyword evidence="2" id="KW-1133">Transmembrane helix</keyword>
<accession>A0A0M4MYF9</accession>
<evidence type="ECO:0000256" key="2">
    <source>
        <dbReference type="SAM" id="Phobius"/>
    </source>
</evidence>
<dbReference type="Proteomes" id="UP000068137">
    <property type="component" value="Chromosome"/>
</dbReference>